<evidence type="ECO:0000256" key="7">
    <source>
        <dbReference type="ARBA" id="ARBA00022842"/>
    </source>
</evidence>
<dbReference type="GO" id="GO:0046654">
    <property type="term" value="P:tetrahydrofolate biosynthetic process"/>
    <property type="evidence" value="ECO:0007669"/>
    <property type="project" value="TreeGrafter"/>
</dbReference>
<dbReference type="Pfam" id="PF00809">
    <property type="entry name" value="Pterin_bind"/>
    <property type="match status" value="1"/>
</dbReference>
<protein>
    <recommendedName>
        <fullName evidence="4">dihydropteroate synthase</fullName>
        <ecNumber evidence="4">2.5.1.15</ecNumber>
    </recommendedName>
</protein>
<dbReference type="Gene3D" id="3.20.20.20">
    <property type="entry name" value="Dihydropteroate synthase-like"/>
    <property type="match status" value="1"/>
</dbReference>
<dbReference type="NCBIfam" id="TIGR01496">
    <property type="entry name" value="DHPS"/>
    <property type="match status" value="1"/>
</dbReference>
<reference evidence="10 12" key="1">
    <citation type="submission" date="2018-05" db="EMBL/GenBank/DDBJ databases">
        <authorList>
            <consortium name="GenomeTrakr network: Whole genome sequencing for foodborne pathogen traceback"/>
        </authorList>
    </citation>
    <scope>NUCLEOTIDE SEQUENCE [LARGE SCALE GENOMIC DNA]</scope>
    <source>
        <strain evidence="10 12">NC_C6016</strain>
    </source>
</reference>
<comment type="cofactor">
    <cofactor evidence="2">
        <name>Mg(2+)</name>
        <dbReference type="ChEBI" id="CHEBI:18420"/>
    </cofactor>
</comment>
<keyword evidence="7" id="KW-0460">Magnesium</keyword>
<name>A0A5Z1RW44_CAMCO</name>
<evidence type="ECO:0000256" key="6">
    <source>
        <dbReference type="ARBA" id="ARBA00022723"/>
    </source>
</evidence>
<dbReference type="GO" id="GO:0005829">
    <property type="term" value="C:cytosol"/>
    <property type="evidence" value="ECO:0007669"/>
    <property type="project" value="TreeGrafter"/>
</dbReference>
<dbReference type="GO" id="GO:0046872">
    <property type="term" value="F:metal ion binding"/>
    <property type="evidence" value="ECO:0007669"/>
    <property type="project" value="UniProtKB-KW"/>
</dbReference>
<evidence type="ECO:0000256" key="8">
    <source>
        <dbReference type="ARBA" id="ARBA00022909"/>
    </source>
</evidence>
<evidence type="ECO:0000256" key="5">
    <source>
        <dbReference type="ARBA" id="ARBA00022679"/>
    </source>
</evidence>
<dbReference type="InterPro" id="IPR045031">
    <property type="entry name" value="DHP_synth-like"/>
</dbReference>
<comment type="pathway">
    <text evidence="3">Cofactor biosynthesis; tetrahydrofolate biosynthesis; 7,8-dihydrofolate from 2-amino-4-hydroxy-6-hydroxymethyl-7,8-dihydropteridine diphosphate and 4-aminobenzoate: step 1/2.</text>
</comment>
<dbReference type="InterPro" id="IPR011005">
    <property type="entry name" value="Dihydropteroate_synth-like_sf"/>
</dbReference>
<keyword evidence="8" id="KW-0289">Folate biosynthesis</keyword>
<accession>A0A5Z1RW44</accession>
<dbReference type="EMBL" id="AACDUL010000016">
    <property type="protein sequence ID" value="EAK1510197.1"/>
    <property type="molecule type" value="Genomic_DNA"/>
</dbReference>
<dbReference type="PIRSF" id="PIRSF000501">
    <property type="entry name" value="DHPS_Campy_prd"/>
    <property type="match status" value="1"/>
</dbReference>
<dbReference type="SUPFAM" id="SSF51717">
    <property type="entry name" value="Dihydropteroate synthetase-like"/>
    <property type="match status" value="1"/>
</dbReference>
<dbReference type="EC" id="2.5.1.15" evidence="4"/>
<organism evidence="11">
    <name type="scientific">Campylobacter coli</name>
    <dbReference type="NCBI Taxonomy" id="195"/>
    <lineage>
        <taxon>Bacteria</taxon>
        <taxon>Pseudomonadati</taxon>
        <taxon>Campylobacterota</taxon>
        <taxon>Epsilonproteobacteria</taxon>
        <taxon>Campylobacterales</taxon>
        <taxon>Campylobacteraceae</taxon>
        <taxon>Campylobacter</taxon>
    </lineage>
</organism>
<evidence type="ECO:0000313" key="12">
    <source>
        <dbReference type="Proteomes" id="UP000361993"/>
    </source>
</evidence>
<keyword evidence="6" id="KW-0479">Metal-binding</keyword>
<evidence type="ECO:0000256" key="1">
    <source>
        <dbReference type="ARBA" id="ARBA00000012"/>
    </source>
</evidence>
<dbReference type="InterPro" id="IPR016227">
    <property type="entry name" value="Dihydropteroate_synthase_prd"/>
</dbReference>
<dbReference type="EMBL" id="AAKFOM010000014">
    <property type="protein sequence ID" value="ECR3143581.1"/>
    <property type="molecule type" value="Genomic_DNA"/>
</dbReference>
<dbReference type="InterPro" id="IPR000489">
    <property type="entry name" value="Pterin-binding_dom"/>
</dbReference>
<dbReference type="PROSITE" id="PS50972">
    <property type="entry name" value="PTERIN_BINDING"/>
    <property type="match status" value="1"/>
</dbReference>
<feature type="domain" description="Pterin-binding" evidence="9">
    <location>
        <begin position="118"/>
        <end position="379"/>
    </location>
</feature>
<evidence type="ECO:0000256" key="4">
    <source>
        <dbReference type="ARBA" id="ARBA00012458"/>
    </source>
</evidence>
<reference evidence="11" key="2">
    <citation type="submission" date="2019-09" db="EMBL/GenBank/DDBJ databases">
        <authorList>
            <person name="Ashton P.M."/>
            <person name="Dallman T."/>
            <person name="Nair S."/>
            <person name="De Pinna E."/>
            <person name="Peters T."/>
            <person name="Grant K."/>
        </authorList>
    </citation>
    <scope>NUCLEOTIDE SEQUENCE</scope>
    <source>
        <strain evidence="11">189198</strain>
    </source>
</reference>
<proteinExistence type="predicted"/>
<evidence type="ECO:0000256" key="2">
    <source>
        <dbReference type="ARBA" id="ARBA00001946"/>
    </source>
</evidence>
<dbReference type="CDD" id="cd00739">
    <property type="entry name" value="DHPS"/>
    <property type="match status" value="1"/>
</dbReference>
<sequence>MKFFKINPNTDFNLLCSFINPHKMGQKIMSEKTQIHFILIKDIATPAANILKQDALRVGAELITHKEVITAKITYSNALLMATKEQIQKLINKEKLQDFGLKNLARFLENGFSKPKQAELMAVINVNEDSFNADSRVSYKDFEERLNEILALNPEYIDIGAVSSRPKSVYCGKEEEFVYCGKEEEFRRLKNVLDLIYDKNYYEKAIFSLDSFDEYCLEYALNKGFKFINDISSLRNLNLAKLASKYNAKYCLMHMQNDPLTMQDDPRYDDLLDEMSSFFKEKLEILDTLGVKESILDVGIGFGKSAEHNMILIKHLEHFLQFKKPLLIGASRKSVINAYYESEVKDRLAGTLYLHLKAFENGASIIRVHDLYEHKQLFAMANAMQSIGV</sequence>
<evidence type="ECO:0000259" key="9">
    <source>
        <dbReference type="PROSITE" id="PS50972"/>
    </source>
</evidence>
<comment type="caution">
    <text evidence="11">The sequence shown here is derived from an EMBL/GenBank/DDBJ whole genome shotgun (WGS) entry which is preliminary data.</text>
</comment>
<evidence type="ECO:0000313" key="10">
    <source>
        <dbReference type="EMBL" id="EAK1510197.1"/>
    </source>
</evidence>
<dbReference type="GO" id="GO:0004156">
    <property type="term" value="F:dihydropteroate synthase activity"/>
    <property type="evidence" value="ECO:0007669"/>
    <property type="project" value="UniProtKB-EC"/>
</dbReference>
<dbReference type="PANTHER" id="PTHR20941">
    <property type="entry name" value="FOLATE SYNTHESIS PROTEINS"/>
    <property type="match status" value="1"/>
</dbReference>
<comment type="catalytic activity">
    <reaction evidence="1">
        <text>(7,8-dihydropterin-6-yl)methyl diphosphate + 4-aminobenzoate = 7,8-dihydropteroate + diphosphate</text>
        <dbReference type="Rhea" id="RHEA:19949"/>
        <dbReference type="ChEBI" id="CHEBI:17836"/>
        <dbReference type="ChEBI" id="CHEBI:17839"/>
        <dbReference type="ChEBI" id="CHEBI:33019"/>
        <dbReference type="ChEBI" id="CHEBI:72950"/>
        <dbReference type="EC" id="2.5.1.15"/>
    </reaction>
</comment>
<dbReference type="GO" id="GO:0046656">
    <property type="term" value="P:folic acid biosynthetic process"/>
    <property type="evidence" value="ECO:0007669"/>
    <property type="project" value="UniProtKB-KW"/>
</dbReference>
<evidence type="ECO:0000313" key="11">
    <source>
        <dbReference type="EMBL" id="ECR3143581.1"/>
    </source>
</evidence>
<dbReference type="InterPro" id="IPR006390">
    <property type="entry name" value="DHP_synth_dom"/>
</dbReference>
<dbReference type="AlphaFoldDB" id="A0A5Z1RW44"/>
<gene>
    <name evidence="11" type="primary">folP</name>
    <name evidence="10" type="ORF">CJD00_08025</name>
    <name evidence="11" type="ORF">F1P02_06140</name>
</gene>
<evidence type="ECO:0000256" key="3">
    <source>
        <dbReference type="ARBA" id="ARBA00004763"/>
    </source>
</evidence>
<keyword evidence="5 11" id="KW-0808">Transferase</keyword>
<dbReference type="Proteomes" id="UP000361993">
    <property type="component" value="Unassembled WGS sequence"/>
</dbReference>
<dbReference type="PANTHER" id="PTHR20941:SF1">
    <property type="entry name" value="FOLIC ACID SYNTHESIS PROTEIN FOL1"/>
    <property type="match status" value="1"/>
</dbReference>